<reference evidence="1 2" key="1">
    <citation type="submission" date="2016-07" db="EMBL/GenBank/DDBJ databases">
        <title>Multiple horizontal gene transfer events from other fungi enriched the ability of initially mycotrophic Trichoderma (Ascomycota) to feed on dead plant biomass.</title>
        <authorList>
            <consortium name="DOE Joint Genome Institute"/>
            <person name="Aerts A."/>
            <person name="Atanasova L."/>
            <person name="Chenthamara K."/>
            <person name="Zhang J."/>
            <person name="Grujic M."/>
            <person name="Henrissat B."/>
            <person name="Kuo A."/>
            <person name="Salamov A."/>
            <person name="Lipzen A."/>
            <person name="Labutti K."/>
            <person name="Barry K."/>
            <person name="Miao Y."/>
            <person name="Rahimi M.J."/>
            <person name="Shen Q."/>
            <person name="Grigoriev I.V."/>
            <person name="Kubicek C.P."/>
            <person name="Druzhinina I.S."/>
        </authorList>
    </citation>
    <scope>NUCLEOTIDE SEQUENCE [LARGE SCALE GENOMIC DNA]</scope>
    <source>
        <strain evidence="1 2">ATCC 18648</strain>
    </source>
</reference>
<dbReference type="Proteomes" id="UP000240760">
    <property type="component" value="Unassembled WGS sequence"/>
</dbReference>
<dbReference type="AlphaFoldDB" id="A0A2T4C071"/>
<keyword evidence="2" id="KW-1185">Reference proteome</keyword>
<dbReference type="PANTHER" id="PTHR24148:SF64">
    <property type="entry name" value="HETEROKARYON INCOMPATIBILITY DOMAIN-CONTAINING PROTEIN"/>
    <property type="match status" value="1"/>
</dbReference>
<dbReference type="STRING" id="983965.A0A2T4C071"/>
<name>A0A2T4C071_TRILO</name>
<sequence length="468" mass="52285">MVYPGDSASVDNVSRNCELNWLGCSETFGTAHDSPFALVEHFAANKYFHALPGYYKDVVTGLWNCDTENAEFPSSLRWHRTWTVQEAVLPAKAVAIYGTWRTSGESFDLCEGYRLEHLANYSGECCGKSYEAVGSSRGFPMDQVMGCVASMKRSRRGAPGYRTFFDISFAFMNRQCFDPRDKIYSLLGFAGSAGASIYPDYTKEVSEVYTEAFRAMMEENDMSPRCLLGEGFNSHRFNLPSWVRDFSAVFDSKFQHGRAQGAYNLFKACGHKLGKLKWMDGKTLLAKGVLIDRVKAVATCVPYSQPSNMKEILDDWRRTCEDNGVKVSTEQRDEVFARVLCGEITEQGFGQKLLEEDDIDLSNDTEWSVFLASGNARALPRKYRVAIKSTIDRKVLYVTSSRRVGLSSPTITVGDEVWVVHGSNVPFILRRQPGTGNQHHLVGETYLFGVMHGGCAGEDGSSEDLFLV</sequence>
<evidence type="ECO:0000313" key="2">
    <source>
        <dbReference type="Proteomes" id="UP000240760"/>
    </source>
</evidence>
<dbReference type="OrthoDB" id="2157530at2759"/>
<evidence type="ECO:0008006" key="3">
    <source>
        <dbReference type="Google" id="ProtNLM"/>
    </source>
</evidence>
<dbReference type="Pfam" id="PF26639">
    <property type="entry name" value="Het-6_barrel"/>
    <property type="match status" value="1"/>
</dbReference>
<dbReference type="InterPro" id="IPR052895">
    <property type="entry name" value="HetReg/Transcr_Mod"/>
</dbReference>
<gene>
    <name evidence="1" type="ORF">M440DRAFT_1440277</name>
</gene>
<accession>A0A2T4C071</accession>
<dbReference type="PANTHER" id="PTHR24148">
    <property type="entry name" value="ANKYRIN REPEAT DOMAIN-CONTAINING PROTEIN 39 HOMOLOG-RELATED"/>
    <property type="match status" value="1"/>
</dbReference>
<proteinExistence type="predicted"/>
<protein>
    <recommendedName>
        <fullName evidence="3">Heterokaryon incompatibility domain-containing protein</fullName>
    </recommendedName>
</protein>
<dbReference type="EMBL" id="KZ679135">
    <property type="protein sequence ID" value="PTB74905.1"/>
    <property type="molecule type" value="Genomic_DNA"/>
</dbReference>
<evidence type="ECO:0000313" key="1">
    <source>
        <dbReference type="EMBL" id="PTB74905.1"/>
    </source>
</evidence>
<organism evidence="1 2">
    <name type="scientific">Trichoderma longibrachiatum ATCC 18648</name>
    <dbReference type="NCBI Taxonomy" id="983965"/>
    <lineage>
        <taxon>Eukaryota</taxon>
        <taxon>Fungi</taxon>
        <taxon>Dikarya</taxon>
        <taxon>Ascomycota</taxon>
        <taxon>Pezizomycotina</taxon>
        <taxon>Sordariomycetes</taxon>
        <taxon>Hypocreomycetidae</taxon>
        <taxon>Hypocreales</taxon>
        <taxon>Hypocreaceae</taxon>
        <taxon>Trichoderma</taxon>
    </lineage>
</organism>